<sequence>MLGHALRVYAGSHDSLLHRVLFHATQLVGFAHFNSTGLASSLGPSIRCASHLASSAGIALQKAQELQM</sequence>
<proteinExistence type="predicted"/>
<dbReference type="Proteomes" id="UP000784294">
    <property type="component" value="Unassembled WGS sequence"/>
</dbReference>
<gene>
    <name evidence="1" type="ORF">PXEA_LOCUS35578</name>
</gene>
<name>A0A448XQ14_9PLAT</name>
<dbReference type="AlphaFoldDB" id="A0A448XQ14"/>
<evidence type="ECO:0000313" key="2">
    <source>
        <dbReference type="Proteomes" id="UP000784294"/>
    </source>
</evidence>
<organism evidence="1 2">
    <name type="scientific">Protopolystoma xenopodis</name>
    <dbReference type="NCBI Taxonomy" id="117903"/>
    <lineage>
        <taxon>Eukaryota</taxon>
        <taxon>Metazoa</taxon>
        <taxon>Spiralia</taxon>
        <taxon>Lophotrochozoa</taxon>
        <taxon>Platyhelminthes</taxon>
        <taxon>Monogenea</taxon>
        <taxon>Polyopisthocotylea</taxon>
        <taxon>Polystomatidea</taxon>
        <taxon>Polystomatidae</taxon>
        <taxon>Protopolystoma</taxon>
    </lineage>
</organism>
<accession>A0A448XQ14</accession>
<evidence type="ECO:0000313" key="1">
    <source>
        <dbReference type="EMBL" id="VEL42138.1"/>
    </source>
</evidence>
<keyword evidence="2" id="KW-1185">Reference proteome</keyword>
<dbReference type="EMBL" id="CAAALY010272767">
    <property type="protein sequence ID" value="VEL42138.1"/>
    <property type="molecule type" value="Genomic_DNA"/>
</dbReference>
<comment type="caution">
    <text evidence="1">The sequence shown here is derived from an EMBL/GenBank/DDBJ whole genome shotgun (WGS) entry which is preliminary data.</text>
</comment>
<reference evidence="1" key="1">
    <citation type="submission" date="2018-11" db="EMBL/GenBank/DDBJ databases">
        <authorList>
            <consortium name="Pathogen Informatics"/>
        </authorList>
    </citation>
    <scope>NUCLEOTIDE SEQUENCE</scope>
</reference>
<protein>
    <submittedName>
        <fullName evidence="1">Uncharacterized protein</fullName>
    </submittedName>
</protein>